<reference evidence="2" key="1">
    <citation type="submission" date="2020-01" db="EMBL/GenBank/DDBJ databases">
        <authorList>
            <person name="Rat A."/>
        </authorList>
    </citation>
    <scope>NUCLEOTIDE SEQUENCE</scope>
    <source>
        <strain evidence="2">LMG 28251</strain>
    </source>
</reference>
<evidence type="ECO:0000256" key="1">
    <source>
        <dbReference type="SAM" id="Phobius"/>
    </source>
</evidence>
<keyword evidence="3" id="KW-1185">Reference proteome</keyword>
<dbReference type="RefSeq" id="WP_211872651.1">
    <property type="nucleotide sequence ID" value="NZ_JAAEDH010000002.1"/>
</dbReference>
<gene>
    <name evidence="2" type="ORF">GXW79_02510</name>
</gene>
<comment type="caution">
    <text evidence="2">The sequence shown here is derived from an EMBL/GenBank/DDBJ whole genome shotgun (WGS) entry which is preliminary data.</text>
</comment>
<dbReference type="EMBL" id="JAAEDH010000002">
    <property type="protein sequence ID" value="MBR0653943.1"/>
    <property type="molecule type" value="Genomic_DNA"/>
</dbReference>
<feature type="transmembrane region" description="Helical" evidence="1">
    <location>
        <begin position="20"/>
        <end position="40"/>
    </location>
</feature>
<name>A0AAF1JZ16_9PROT</name>
<dbReference type="Pfam" id="PF04964">
    <property type="entry name" value="Flp_Fap"/>
    <property type="match status" value="1"/>
</dbReference>
<proteinExistence type="predicted"/>
<dbReference type="AlphaFoldDB" id="A0AAF1JZ16"/>
<evidence type="ECO:0000313" key="2">
    <source>
        <dbReference type="EMBL" id="MBR0653943.1"/>
    </source>
</evidence>
<keyword evidence="1" id="KW-1133">Transmembrane helix</keyword>
<dbReference type="InterPro" id="IPR007047">
    <property type="entry name" value="Flp_Fap"/>
</dbReference>
<accession>A0AAF1JZ16</accession>
<dbReference type="Proteomes" id="UP001196068">
    <property type="component" value="Unassembled WGS sequence"/>
</dbReference>
<reference evidence="2" key="2">
    <citation type="journal article" date="2021" name="Syst. Appl. Microbiol.">
        <title>Roseomonas hellenica sp. nov., isolated from roots of wild-growing Alkanna tinctoria.</title>
        <authorList>
            <person name="Rat A."/>
            <person name="Naranjo H.D."/>
            <person name="Lebbe L."/>
            <person name="Cnockaert M."/>
            <person name="Krigas N."/>
            <person name="Grigoriadou K."/>
            <person name="Maloupa E."/>
            <person name="Willems A."/>
        </authorList>
    </citation>
    <scope>NUCLEOTIDE SEQUENCE</scope>
    <source>
        <strain evidence="2">LMG 28251</strain>
    </source>
</reference>
<evidence type="ECO:0000313" key="3">
    <source>
        <dbReference type="Proteomes" id="UP001196068"/>
    </source>
</evidence>
<protein>
    <submittedName>
        <fullName evidence="2">Flp family type IVb pilin</fullName>
    </submittedName>
</protein>
<keyword evidence="1" id="KW-0472">Membrane</keyword>
<organism evidence="2 3">
    <name type="scientific">Plastoroseomonas arctica</name>
    <dbReference type="NCBI Taxonomy" id="1509237"/>
    <lineage>
        <taxon>Bacteria</taxon>
        <taxon>Pseudomonadati</taxon>
        <taxon>Pseudomonadota</taxon>
        <taxon>Alphaproteobacteria</taxon>
        <taxon>Acetobacterales</taxon>
        <taxon>Acetobacteraceae</taxon>
        <taxon>Plastoroseomonas</taxon>
    </lineage>
</organism>
<sequence>MSTFNVIVASLKDKRGITALEYSLLASLIVVGIIAGITLVGNKLANSFNLVASSL</sequence>
<keyword evidence="1" id="KW-0812">Transmembrane</keyword>